<dbReference type="Proteomes" id="UP000789572">
    <property type="component" value="Unassembled WGS sequence"/>
</dbReference>
<dbReference type="InterPro" id="IPR001005">
    <property type="entry name" value="SANT/Myb"/>
</dbReference>
<feature type="domain" description="Myb-like" evidence="1">
    <location>
        <begin position="138"/>
        <end position="185"/>
    </location>
</feature>
<evidence type="ECO:0000259" key="1">
    <source>
        <dbReference type="PROSITE" id="PS50090"/>
    </source>
</evidence>
<organism evidence="3 4">
    <name type="scientific">Paraglomus occultum</name>
    <dbReference type="NCBI Taxonomy" id="144539"/>
    <lineage>
        <taxon>Eukaryota</taxon>
        <taxon>Fungi</taxon>
        <taxon>Fungi incertae sedis</taxon>
        <taxon>Mucoromycota</taxon>
        <taxon>Glomeromycotina</taxon>
        <taxon>Glomeromycetes</taxon>
        <taxon>Paraglomerales</taxon>
        <taxon>Paraglomeraceae</taxon>
        <taxon>Paraglomus</taxon>
    </lineage>
</organism>
<reference evidence="3" key="1">
    <citation type="submission" date="2021-06" db="EMBL/GenBank/DDBJ databases">
        <authorList>
            <person name="Kallberg Y."/>
            <person name="Tangrot J."/>
            <person name="Rosling A."/>
        </authorList>
    </citation>
    <scope>NUCLEOTIDE SEQUENCE</scope>
    <source>
        <strain evidence="3">IA702</strain>
    </source>
</reference>
<dbReference type="EMBL" id="CAJVPJ010001625">
    <property type="protein sequence ID" value="CAG8598249.1"/>
    <property type="molecule type" value="Genomic_DNA"/>
</dbReference>
<proteinExistence type="predicted"/>
<evidence type="ECO:0000313" key="3">
    <source>
        <dbReference type="EMBL" id="CAG8598249.1"/>
    </source>
</evidence>
<comment type="caution">
    <text evidence="3">The sequence shown here is derived from an EMBL/GenBank/DDBJ whole genome shotgun (WGS) entry which is preliminary data.</text>
</comment>
<protein>
    <submittedName>
        <fullName evidence="3">9218_t:CDS:1</fullName>
    </submittedName>
</protein>
<keyword evidence="4" id="KW-1185">Reference proteome</keyword>
<dbReference type="PROSITE" id="PS51294">
    <property type="entry name" value="HTH_MYB"/>
    <property type="match status" value="1"/>
</dbReference>
<dbReference type="Pfam" id="PF13921">
    <property type="entry name" value="Myb_DNA-bind_6"/>
    <property type="match status" value="1"/>
</dbReference>
<dbReference type="OrthoDB" id="2418582at2759"/>
<sequence length="236" mass="27209">MTEFCNKKIRYEYWTPEEDEMLSEMTKTQLQNYSFKPKTSQEHGASGKDKIPSKCITYTTDPACNLGVANGTAKNTQQFEQYFVKRKMGHWTSEEDKQLLEIVKKCGPYNWEKMSTYHPTRNGKQMRVRWLSHLRGVNKKPFSDEEVATVYYLHDIESKGWAEIAKRLGNGRAANSCKNVYHNVVYKKLRSCPESASKYTELYFAALVRELSATEKMTIELLVSNAMNVSVDDPGL</sequence>
<dbReference type="GO" id="GO:0005634">
    <property type="term" value="C:nucleus"/>
    <property type="evidence" value="ECO:0007669"/>
    <property type="project" value="TreeGrafter"/>
</dbReference>
<accession>A0A9N9CFP7</accession>
<evidence type="ECO:0000259" key="2">
    <source>
        <dbReference type="PROSITE" id="PS51294"/>
    </source>
</evidence>
<dbReference type="PANTHER" id="PTHR45614">
    <property type="entry name" value="MYB PROTEIN-RELATED"/>
    <property type="match status" value="1"/>
</dbReference>
<evidence type="ECO:0000313" key="4">
    <source>
        <dbReference type="Proteomes" id="UP000789572"/>
    </source>
</evidence>
<dbReference type="InterPro" id="IPR017930">
    <property type="entry name" value="Myb_dom"/>
</dbReference>
<dbReference type="GO" id="GO:0000981">
    <property type="term" value="F:DNA-binding transcription factor activity, RNA polymerase II-specific"/>
    <property type="evidence" value="ECO:0007669"/>
    <property type="project" value="TreeGrafter"/>
</dbReference>
<gene>
    <name evidence="3" type="ORF">POCULU_LOCUS7330</name>
</gene>
<dbReference type="CDD" id="cd00167">
    <property type="entry name" value="SANT"/>
    <property type="match status" value="1"/>
</dbReference>
<dbReference type="InterPro" id="IPR050560">
    <property type="entry name" value="MYB_TF"/>
</dbReference>
<feature type="domain" description="Myb-like" evidence="1">
    <location>
        <begin position="83"/>
        <end position="134"/>
    </location>
</feature>
<dbReference type="InterPro" id="IPR009057">
    <property type="entry name" value="Homeodomain-like_sf"/>
</dbReference>
<dbReference type="SMART" id="SM00717">
    <property type="entry name" value="SANT"/>
    <property type="match status" value="2"/>
</dbReference>
<name>A0A9N9CFP7_9GLOM</name>
<dbReference type="AlphaFoldDB" id="A0A9N9CFP7"/>
<feature type="domain" description="HTH myb-type" evidence="2">
    <location>
        <begin position="85"/>
        <end position="138"/>
    </location>
</feature>
<dbReference type="SUPFAM" id="SSF46689">
    <property type="entry name" value="Homeodomain-like"/>
    <property type="match status" value="1"/>
</dbReference>
<dbReference type="PROSITE" id="PS50090">
    <property type="entry name" value="MYB_LIKE"/>
    <property type="match status" value="2"/>
</dbReference>
<dbReference type="Gene3D" id="1.10.10.60">
    <property type="entry name" value="Homeodomain-like"/>
    <property type="match status" value="2"/>
</dbReference>
<dbReference type="GO" id="GO:0000978">
    <property type="term" value="F:RNA polymerase II cis-regulatory region sequence-specific DNA binding"/>
    <property type="evidence" value="ECO:0007669"/>
    <property type="project" value="TreeGrafter"/>
</dbReference>